<keyword evidence="2" id="KW-1185">Reference proteome</keyword>
<reference evidence="1 2" key="1">
    <citation type="submission" date="2016-01" db="EMBL/GenBank/DDBJ databases">
        <title>The new phylogeny of the genus Mycobacterium.</title>
        <authorList>
            <person name="Tarcisio F."/>
            <person name="Conor M."/>
            <person name="Antonella G."/>
            <person name="Elisabetta G."/>
            <person name="Giulia F.S."/>
            <person name="Sara T."/>
            <person name="Anna F."/>
            <person name="Clotilde B."/>
            <person name="Roberto B."/>
            <person name="Veronica D.S."/>
            <person name="Fabio R."/>
            <person name="Monica P."/>
            <person name="Olivier J."/>
            <person name="Enrico T."/>
            <person name="Nicola S."/>
        </authorList>
    </citation>
    <scope>NUCLEOTIDE SEQUENCE [LARGE SCALE GENOMIC DNA]</scope>
    <source>
        <strain evidence="1 2">DSM 44616</strain>
    </source>
</reference>
<name>A0AAJ3TV99_9MYCO</name>
<comment type="caution">
    <text evidence="1">The sequence shown here is derived from an EMBL/GenBank/DDBJ whole genome shotgun (WGS) entry which is preliminary data.</text>
</comment>
<accession>A0AAJ3TV99</accession>
<organism evidence="1 2">
    <name type="scientific">Mycobacterium saskatchewanense</name>
    <dbReference type="NCBI Taxonomy" id="220927"/>
    <lineage>
        <taxon>Bacteria</taxon>
        <taxon>Bacillati</taxon>
        <taxon>Actinomycetota</taxon>
        <taxon>Actinomycetes</taxon>
        <taxon>Mycobacteriales</taxon>
        <taxon>Mycobacteriaceae</taxon>
        <taxon>Mycobacterium</taxon>
        <taxon>Mycobacterium simiae complex</taxon>
    </lineage>
</organism>
<proteinExistence type="predicted"/>
<protein>
    <submittedName>
        <fullName evidence="1">Uncharacterized protein</fullName>
    </submittedName>
</protein>
<dbReference type="RefSeq" id="WP_085257577.1">
    <property type="nucleotide sequence ID" value="NZ_AP022573.1"/>
</dbReference>
<dbReference type="Proteomes" id="UP000193387">
    <property type="component" value="Unassembled WGS sequence"/>
</dbReference>
<evidence type="ECO:0000313" key="1">
    <source>
        <dbReference type="EMBL" id="ORW68055.1"/>
    </source>
</evidence>
<dbReference type="AlphaFoldDB" id="A0AAJ3TV99"/>
<evidence type="ECO:0000313" key="2">
    <source>
        <dbReference type="Proteomes" id="UP000193387"/>
    </source>
</evidence>
<dbReference type="EMBL" id="LQPR01000055">
    <property type="protein sequence ID" value="ORW68055.1"/>
    <property type="molecule type" value="Genomic_DNA"/>
</dbReference>
<gene>
    <name evidence="1" type="ORF">AWC23_21740</name>
</gene>
<sequence>MTYDVHIRTVDGFVEYPNAFSYGVTDGVLMVEAGEDAEHSDKIFFSPNYWCQYVVDPNGDDPLNLDLDEFEDEEEE</sequence>